<evidence type="ECO:0000256" key="8">
    <source>
        <dbReference type="ARBA" id="ARBA00038436"/>
    </source>
</evidence>
<evidence type="ECO:0000256" key="1">
    <source>
        <dbReference type="ARBA" id="ARBA00004429"/>
    </source>
</evidence>
<keyword evidence="4 9" id="KW-0997">Cell inner membrane</keyword>
<keyword evidence="6 9" id="KW-1133">Transmembrane helix</keyword>
<keyword evidence="7 9" id="KW-0472">Membrane</keyword>
<evidence type="ECO:0000256" key="3">
    <source>
        <dbReference type="ARBA" id="ARBA00022475"/>
    </source>
</evidence>
<proteinExistence type="inferred from homology"/>
<dbReference type="PANTHER" id="PTHR35011:SF2">
    <property type="entry name" value="2,3-DIKETO-L-GULONATE TRAP TRANSPORTER SMALL PERMEASE PROTEIN YIAM"/>
    <property type="match status" value="1"/>
</dbReference>
<accession>A0A2T7UX04</accession>
<dbReference type="PANTHER" id="PTHR35011">
    <property type="entry name" value="2,3-DIKETO-L-GULONATE TRAP TRANSPORTER SMALL PERMEASE PROTEIN YIAM"/>
    <property type="match status" value="1"/>
</dbReference>
<dbReference type="InterPro" id="IPR055348">
    <property type="entry name" value="DctQ"/>
</dbReference>
<feature type="transmembrane region" description="Helical" evidence="9">
    <location>
        <begin position="53"/>
        <end position="71"/>
    </location>
</feature>
<evidence type="ECO:0000256" key="4">
    <source>
        <dbReference type="ARBA" id="ARBA00022519"/>
    </source>
</evidence>
<dbReference type="GO" id="GO:0022857">
    <property type="term" value="F:transmembrane transporter activity"/>
    <property type="evidence" value="ECO:0007669"/>
    <property type="project" value="UniProtKB-UniRule"/>
</dbReference>
<dbReference type="Pfam" id="PF04290">
    <property type="entry name" value="DctQ"/>
    <property type="match status" value="1"/>
</dbReference>
<comment type="caution">
    <text evidence="11">The sequence shown here is derived from an EMBL/GenBank/DDBJ whole genome shotgun (WGS) entry which is preliminary data.</text>
</comment>
<comment type="function">
    <text evidence="9">Part of the tripartite ATP-independent periplasmic (TRAP) transport system.</text>
</comment>
<sequence length="169" mass="18373">MLRTLDTFAGRVIALSAILGTLGLIGEVVVILIDVAGRYFGSPLRGAQDLTQMGMVVLVFGGMALCDRQGGHIAVDLFERKMPDWMIRLTDLLAAGAGALIFSGIAWQMWKSAAISRMLNLATNIIYLPKAWFQYYIVVCCIITAVGMLLRVVSLLMGGPIRRSEGHQS</sequence>
<protein>
    <recommendedName>
        <fullName evidence="9">TRAP transporter small permease protein</fullName>
    </recommendedName>
</protein>
<feature type="transmembrane region" description="Helical" evidence="9">
    <location>
        <begin position="12"/>
        <end position="33"/>
    </location>
</feature>
<comment type="subcellular location">
    <subcellularLocation>
        <location evidence="1 9">Cell inner membrane</location>
        <topology evidence="1 9">Multi-pass membrane protein</topology>
    </subcellularLocation>
</comment>
<evidence type="ECO:0000256" key="9">
    <source>
        <dbReference type="RuleBase" id="RU369079"/>
    </source>
</evidence>
<organism evidence="11 12">
    <name type="scientific">Pararhodobacter aggregans</name>
    <dbReference type="NCBI Taxonomy" id="404875"/>
    <lineage>
        <taxon>Bacteria</taxon>
        <taxon>Pseudomonadati</taxon>
        <taxon>Pseudomonadota</taxon>
        <taxon>Alphaproteobacteria</taxon>
        <taxon>Rhodobacterales</taxon>
        <taxon>Paracoccaceae</taxon>
        <taxon>Pararhodobacter</taxon>
    </lineage>
</organism>
<dbReference type="InterPro" id="IPR007387">
    <property type="entry name" value="TRAP_DctQ"/>
</dbReference>
<keyword evidence="2 9" id="KW-0813">Transport</keyword>
<dbReference type="EMBL" id="QDDR01000001">
    <property type="protein sequence ID" value="PVE49313.1"/>
    <property type="molecule type" value="Genomic_DNA"/>
</dbReference>
<evidence type="ECO:0000313" key="12">
    <source>
        <dbReference type="Proteomes" id="UP000244810"/>
    </source>
</evidence>
<keyword evidence="3" id="KW-1003">Cell membrane</keyword>
<dbReference type="GO" id="GO:0005886">
    <property type="term" value="C:plasma membrane"/>
    <property type="evidence" value="ECO:0007669"/>
    <property type="project" value="UniProtKB-SubCell"/>
</dbReference>
<feature type="domain" description="Tripartite ATP-independent periplasmic transporters DctQ component" evidence="10">
    <location>
        <begin position="28"/>
        <end position="156"/>
    </location>
</feature>
<evidence type="ECO:0000313" key="11">
    <source>
        <dbReference type="EMBL" id="PVE49313.1"/>
    </source>
</evidence>
<dbReference type="AlphaFoldDB" id="A0A2T7UX04"/>
<dbReference type="GO" id="GO:0015740">
    <property type="term" value="P:C4-dicarboxylate transport"/>
    <property type="evidence" value="ECO:0007669"/>
    <property type="project" value="TreeGrafter"/>
</dbReference>
<comment type="subunit">
    <text evidence="9">The complex comprises the extracytoplasmic solute receptor protein and the two transmembrane proteins.</text>
</comment>
<dbReference type="OrthoDB" id="7854755at2"/>
<evidence type="ECO:0000256" key="2">
    <source>
        <dbReference type="ARBA" id="ARBA00022448"/>
    </source>
</evidence>
<evidence type="ECO:0000259" key="10">
    <source>
        <dbReference type="Pfam" id="PF04290"/>
    </source>
</evidence>
<evidence type="ECO:0000256" key="5">
    <source>
        <dbReference type="ARBA" id="ARBA00022692"/>
    </source>
</evidence>
<comment type="similarity">
    <text evidence="8 9">Belongs to the TRAP transporter small permease family.</text>
</comment>
<keyword evidence="12" id="KW-1185">Reference proteome</keyword>
<dbReference type="Proteomes" id="UP000244810">
    <property type="component" value="Unassembled WGS sequence"/>
</dbReference>
<evidence type="ECO:0000256" key="6">
    <source>
        <dbReference type="ARBA" id="ARBA00022989"/>
    </source>
</evidence>
<gene>
    <name evidence="11" type="ORF">DDE23_02600</name>
</gene>
<reference evidence="11 12" key="1">
    <citation type="journal article" date="2011" name="Syst. Appl. Microbiol.">
        <title>Defluviimonas denitrificans gen. nov., sp. nov., and Pararhodobacter aggregans gen. nov., sp. nov., non-phototrophic Rhodobacteraceae from the biofilter of a marine aquaculture.</title>
        <authorList>
            <person name="Foesel B.U."/>
            <person name="Drake H.L."/>
            <person name="Schramm A."/>
        </authorList>
    </citation>
    <scope>NUCLEOTIDE SEQUENCE [LARGE SCALE GENOMIC DNA]</scope>
    <source>
        <strain evidence="11 12">D1-19</strain>
    </source>
</reference>
<name>A0A2T7UX04_9RHOB</name>
<feature type="transmembrane region" description="Helical" evidence="9">
    <location>
        <begin position="133"/>
        <end position="153"/>
    </location>
</feature>
<dbReference type="RefSeq" id="WP_107749817.1">
    <property type="nucleotide sequence ID" value="NZ_QBKF01000001.1"/>
</dbReference>
<feature type="transmembrane region" description="Helical" evidence="9">
    <location>
        <begin position="92"/>
        <end position="110"/>
    </location>
</feature>
<keyword evidence="5 9" id="KW-0812">Transmembrane</keyword>
<evidence type="ECO:0000256" key="7">
    <source>
        <dbReference type="ARBA" id="ARBA00023136"/>
    </source>
</evidence>